<protein>
    <submittedName>
        <fullName evidence="4">Sulfatase-like hydrolase/transferase</fullName>
    </submittedName>
</protein>
<evidence type="ECO:0000259" key="3">
    <source>
        <dbReference type="Pfam" id="PF00884"/>
    </source>
</evidence>
<accession>A0ABS9SGL2</accession>
<evidence type="ECO:0000313" key="4">
    <source>
        <dbReference type="EMBL" id="MCH5597504.1"/>
    </source>
</evidence>
<comment type="similarity">
    <text evidence="1">Belongs to the sulfatase family.</text>
</comment>
<feature type="domain" description="Sulfatase N-terminal" evidence="3">
    <location>
        <begin position="3"/>
        <end position="117"/>
    </location>
</feature>
<name>A0ABS9SGL2_9BACT</name>
<keyword evidence="5" id="KW-1185">Reference proteome</keyword>
<dbReference type="InterPro" id="IPR017850">
    <property type="entry name" value="Alkaline_phosphatase_core_sf"/>
</dbReference>
<dbReference type="Pfam" id="PF00884">
    <property type="entry name" value="Sulfatase"/>
    <property type="match status" value="1"/>
</dbReference>
<reference evidence="4 5" key="1">
    <citation type="submission" date="2022-02" db="EMBL/GenBank/DDBJ databases">
        <authorList>
            <person name="Min J."/>
        </authorList>
    </citation>
    <scope>NUCLEOTIDE SEQUENCE [LARGE SCALE GENOMIC DNA]</scope>
    <source>
        <strain evidence="4 5">GR10-1</strain>
    </source>
</reference>
<dbReference type="PANTHER" id="PTHR42693:SF53">
    <property type="entry name" value="ENDO-4-O-SULFATASE"/>
    <property type="match status" value="1"/>
</dbReference>
<gene>
    <name evidence="4" type="ORF">MKP09_06095</name>
</gene>
<organism evidence="4 5">
    <name type="scientific">Niabella ginsengisoli</name>
    <dbReference type="NCBI Taxonomy" id="522298"/>
    <lineage>
        <taxon>Bacteria</taxon>
        <taxon>Pseudomonadati</taxon>
        <taxon>Bacteroidota</taxon>
        <taxon>Chitinophagia</taxon>
        <taxon>Chitinophagales</taxon>
        <taxon>Chitinophagaceae</taxon>
        <taxon>Niabella</taxon>
    </lineage>
</organism>
<evidence type="ECO:0000256" key="1">
    <source>
        <dbReference type="ARBA" id="ARBA00008779"/>
    </source>
</evidence>
<dbReference type="Proteomes" id="UP001202248">
    <property type="component" value="Unassembled WGS sequence"/>
</dbReference>
<dbReference type="InterPro" id="IPR000917">
    <property type="entry name" value="Sulfatase_N"/>
</dbReference>
<comment type="caution">
    <text evidence="4">The sequence shown here is derived from an EMBL/GenBank/DDBJ whole genome shotgun (WGS) entry which is preliminary data.</text>
</comment>
<sequence>MKAAKKPFFSTVWFHTPHLPVATNEAWRNLYSGMSLFEQNYFGSISAMDEQMGRLWSYLKSIGEADNTIIFYCSDNGPEEKTPGSAGKFRADKRDLYEGGVRVPAFVVWKDQLKGGRSIDAPMVTLIIFQLF</sequence>
<dbReference type="SUPFAM" id="SSF53649">
    <property type="entry name" value="Alkaline phosphatase-like"/>
    <property type="match status" value="1"/>
</dbReference>
<keyword evidence="2" id="KW-0378">Hydrolase</keyword>
<evidence type="ECO:0000256" key="2">
    <source>
        <dbReference type="ARBA" id="ARBA00022801"/>
    </source>
</evidence>
<evidence type="ECO:0000313" key="5">
    <source>
        <dbReference type="Proteomes" id="UP001202248"/>
    </source>
</evidence>
<dbReference type="RefSeq" id="WP_240829310.1">
    <property type="nucleotide sequence ID" value="NZ_JAKWBL010000001.1"/>
</dbReference>
<dbReference type="InterPro" id="IPR050738">
    <property type="entry name" value="Sulfatase"/>
</dbReference>
<dbReference type="PANTHER" id="PTHR42693">
    <property type="entry name" value="ARYLSULFATASE FAMILY MEMBER"/>
    <property type="match status" value="1"/>
</dbReference>
<proteinExistence type="inferred from homology"/>
<dbReference type="EMBL" id="JAKWBL010000001">
    <property type="protein sequence ID" value="MCH5597504.1"/>
    <property type="molecule type" value="Genomic_DNA"/>
</dbReference>
<dbReference type="Gene3D" id="3.40.720.10">
    <property type="entry name" value="Alkaline Phosphatase, subunit A"/>
    <property type="match status" value="1"/>
</dbReference>